<evidence type="ECO:0000313" key="3">
    <source>
        <dbReference type="EMBL" id="KAJ3573289.1"/>
    </source>
</evidence>
<evidence type="ECO:0000313" key="4">
    <source>
        <dbReference type="Proteomes" id="UP001213000"/>
    </source>
</evidence>
<proteinExistence type="predicted"/>
<keyword evidence="1" id="KW-0677">Repeat</keyword>
<evidence type="ECO:0000259" key="2">
    <source>
        <dbReference type="Pfam" id="PF24883"/>
    </source>
</evidence>
<dbReference type="InterPro" id="IPR027417">
    <property type="entry name" value="P-loop_NTPase"/>
</dbReference>
<comment type="caution">
    <text evidence="3">The sequence shown here is derived from an EMBL/GenBank/DDBJ whole genome shotgun (WGS) entry which is preliminary data.</text>
</comment>
<dbReference type="Proteomes" id="UP001213000">
    <property type="component" value="Unassembled WGS sequence"/>
</dbReference>
<reference evidence="3" key="1">
    <citation type="submission" date="2022-07" db="EMBL/GenBank/DDBJ databases">
        <title>Genome Sequence of Leucocoprinus birnbaumii.</title>
        <authorList>
            <person name="Buettner E."/>
        </authorList>
    </citation>
    <scope>NUCLEOTIDE SEQUENCE</scope>
    <source>
        <strain evidence="3">VT141</strain>
    </source>
</reference>
<protein>
    <recommendedName>
        <fullName evidence="2">Nephrocystin 3-like N-terminal domain-containing protein</fullName>
    </recommendedName>
</protein>
<dbReference type="SUPFAM" id="SSF52540">
    <property type="entry name" value="P-loop containing nucleoside triphosphate hydrolases"/>
    <property type="match status" value="1"/>
</dbReference>
<evidence type="ECO:0000256" key="1">
    <source>
        <dbReference type="ARBA" id="ARBA00022737"/>
    </source>
</evidence>
<dbReference type="AlphaFoldDB" id="A0AAD5YZ01"/>
<dbReference type="Pfam" id="PF24883">
    <property type="entry name" value="NPHP3_N"/>
    <property type="match status" value="1"/>
</dbReference>
<feature type="domain" description="Nephrocystin 3-like N-terminal" evidence="2">
    <location>
        <begin position="50"/>
        <end position="187"/>
    </location>
</feature>
<keyword evidence="4" id="KW-1185">Reference proteome</keyword>
<name>A0AAD5YZ01_9AGAR</name>
<sequence>MYDINETKEKALQWLTEFTMSGAEFDSSIRDPPPRCHPGTRIPILSDISPAGVGKTAIVQSLAEELSTTSKLDATLFISRTNHCHDATRIFPTTTYQLAVRIPLHRAYLKQTMIDDPRILEKGIKHQFRTLVVEPFVMQLTQELGSWLILLDGLDECENEETLVIELISEICSQHPSSALNWLISSRPEPHLCRV</sequence>
<accession>A0AAD5YZ01</accession>
<dbReference type="EMBL" id="JANIEX010000108">
    <property type="protein sequence ID" value="KAJ3573289.1"/>
    <property type="molecule type" value="Genomic_DNA"/>
</dbReference>
<dbReference type="InterPro" id="IPR056884">
    <property type="entry name" value="NPHP3-like_N"/>
</dbReference>
<gene>
    <name evidence="3" type="ORF">NP233_g2536</name>
</gene>
<organism evidence="3 4">
    <name type="scientific">Leucocoprinus birnbaumii</name>
    <dbReference type="NCBI Taxonomy" id="56174"/>
    <lineage>
        <taxon>Eukaryota</taxon>
        <taxon>Fungi</taxon>
        <taxon>Dikarya</taxon>
        <taxon>Basidiomycota</taxon>
        <taxon>Agaricomycotina</taxon>
        <taxon>Agaricomycetes</taxon>
        <taxon>Agaricomycetidae</taxon>
        <taxon>Agaricales</taxon>
        <taxon>Agaricineae</taxon>
        <taxon>Agaricaceae</taxon>
        <taxon>Leucocoprinus</taxon>
    </lineage>
</organism>
<dbReference type="Gene3D" id="3.40.50.300">
    <property type="entry name" value="P-loop containing nucleotide triphosphate hydrolases"/>
    <property type="match status" value="1"/>
</dbReference>